<organism evidence="1 2">
    <name type="scientific">Pythium oligandrum</name>
    <name type="common">Mycoparasitic fungus</name>
    <dbReference type="NCBI Taxonomy" id="41045"/>
    <lineage>
        <taxon>Eukaryota</taxon>
        <taxon>Sar</taxon>
        <taxon>Stramenopiles</taxon>
        <taxon>Oomycota</taxon>
        <taxon>Peronosporomycetes</taxon>
        <taxon>Pythiales</taxon>
        <taxon>Pythiaceae</taxon>
        <taxon>Pythium</taxon>
    </lineage>
</organism>
<dbReference type="InterPro" id="IPR023393">
    <property type="entry name" value="START-like_dom_sf"/>
</dbReference>
<name>A0A8K1FK57_PYTOL</name>
<dbReference type="Proteomes" id="UP000794436">
    <property type="component" value="Unassembled WGS sequence"/>
</dbReference>
<accession>A0A8K1FK57</accession>
<proteinExistence type="predicted"/>
<dbReference type="InterPro" id="IPR013083">
    <property type="entry name" value="Znf_RING/FYVE/PHD"/>
</dbReference>
<dbReference type="Gene3D" id="3.30.530.20">
    <property type="match status" value="1"/>
</dbReference>
<evidence type="ECO:0000313" key="1">
    <source>
        <dbReference type="EMBL" id="TMW61408.1"/>
    </source>
</evidence>
<comment type="caution">
    <text evidence="1">The sequence shown here is derived from an EMBL/GenBank/DDBJ whole genome shotgun (WGS) entry which is preliminary data.</text>
</comment>
<dbReference type="Gene3D" id="3.30.40.10">
    <property type="entry name" value="Zinc/RING finger domain, C3HC4 (zinc finger)"/>
    <property type="match status" value="1"/>
</dbReference>
<gene>
    <name evidence="1" type="ORF">Poli38472_012599</name>
</gene>
<keyword evidence="2" id="KW-1185">Reference proteome</keyword>
<dbReference type="SUPFAM" id="SSF57903">
    <property type="entry name" value="FYVE/PHD zinc finger"/>
    <property type="match status" value="1"/>
</dbReference>
<dbReference type="EMBL" id="SPLM01000076">
    <property type="protein sequence ID" value="TMW61408.1"/>
    <property type="molecule type" value="Genomic_DNA"/>
</dbReference>
<dbReference type="InterPro" id="IPR011011">
    <property type="entry name" value="Znf_FYVE_PHD"/>
</dbReference>
<dbReference type="PANTHER" id="PTHR13510">
    <property type="entry name" value="FYVE-FINGER-CONTAINING RAB5 EFFECTOR PROTEIN RABENOSYN-5-RELATED"/>
    <property type="match status" value="1"/>
</dbReference>
<sequence>MPRRTIRSSSIPTLSLTPDEVHKVEDVATALLNQTLQIESEFFANDGEVDEQHWKQLKSQGNFSIFKERNLEDKAATTAGTRPDTIDCDDIVFSSKRAQVPMIVATGEVDGSVDDAVFGFAGGDIPAWRTRTIYIGDQFTDAKIVATIHKPTVEEPLNYFCIKWFVHEFPVILNAFVNPRDFLQAEAAGVKVDEQGERFGYYMLHEFEHPTIAKLDPYGVFRGSISLVFIMRQVGPGRIHIFSRGYVDPRGDLSTSYTALLTAKGMCTVPQTVNASYYKKMVWLMAQQDREHNDKDPRDRASSMELSQADACAACAKSPGFLKSKFEACRLCQERFCSRCIIEQSLVLDVSGTEAIKRTLPFCLACILKAKQTPPRAVAVDAVKQAHGCKESTFSHYTVSDASTGDLYTLSVRSFNSDEMSERSGW</sequence>
<dbReference type="InterPro" id="IPR052727">
    <property type="entry name" value="Rab4/Rab5_effector"/>
</dbReference>
<reference evidence="1" key="1">
    <citation type="submission" date="2019-03" db="EMBL/GenBank/DDBJ databases">
        <title>Long read genome sequence of the mycoparasitic Pythium oligandrum ATCC 38472 isolated from sugarbeet rhizosphere.</title>
        <authorList>
            <person name="Gaulin E."/>
        </authorList>
    </citation>
    <scope>NUCLEOTIDE SEQUENCE</scope>
    <source>
        <strain evidence="1">ATCC 38472_TT</strain>
    </source>
</reference>
<dbReference type="AlphaFoldDB" id="A0A8K1FK57"/>
<protein>
    <recommendedName>
        <fullName evidence="3">FYVE-type domain-containing protein</fullName>
    </recommendedName>
</protein>
<dbReference type="OrthoDB" id="105025at2759"/>
<evidence type="ECO:0000313" key="2">
    <source>
        <dbReference type="Proteomes" id="UP000794436"/>
    </source>
</evidence>
<evidence type="ECO:0008006" key="3">
    <source>
        <dbReference type="Google" id="ProtNLM"/>
    </source>
</evidence>
<dbReference type="PANTHER" id="PTHR13510:SF44">
    <property type="entry name" value="RABENOSYN-5"/>
    <property type="match status" value="1"/>
</dbReference>